<dbReference type="RefSeq" id="WP_238183330.1">
    <property type="nucleotide sequence ID" value="NZ_BPRB01000159.1"/>
</dbReference>
<organism evidence="2 3">
    <name type="scientific">Methylobacterium trifolii</name>
    <dbReference type="NCBI Taxonomy" id="1003092"/>
    <lineage>
        <taxon>Bacteria</taxon>
        <taxon>Pseudomonadati</taxon>
        <taxon>Pseudomonadota</taxon>
        <taxon>Alphaproteobacteria</taxon>
        <taxon>Hyphomicrobiales</taxon>
        <taxon>Methylobacteriaceae</taxon>
        <taxon>Methylobacterium</taxon>
    </lineage>
</organism>
<gene>
    <name evidence="2" type="ORF">MPOCJGCO_2836</name>
</gene>
<sequence>MPVLDHLAVVAPTLAEGIAHVRDSLNLDIPEGGRHREMGTRNHLLRLGDALFLEVIAVDPDATPPGRPRWFGLDDAAGVRADWDSGRRLRAFVARTDDLDGVLARHPGLFGTPMRMSRGTLAWRFALRDDGALPMGGLLPCLMDWGPAGSPARAMPDLGLRLTRFRVEHAEPAQAADLYRAIGLSDAPESVGGPALRFTAEIATPSGTRTLS</sequence>
<dbReference type="InterPro" id="IPR029068">
    <property type="entry name" value="Glyas_Bleomycin-R_OHBP_Dase"/>
</dbReference>
<keyword evidence="3" id="KW-1185">Reference proteome</keyword>
<proteinExistence type="predicted"/>
<reference evidence="2" key="2">
    <citation type="submission" date="2021-08" db="EMBL/GenBank/DDBJ databases">
        <authorList>
            <person name="Tani A."/>
            <person name="Ola A."/>
            <person name="Ogura Y."/>
            <person name="Katsura K."/>
            <person name="Hayashi T."/>
        </authorList>
    </citation>
    <scope>NUCLEOTIDE SEQUENCE</scope>
    <source>
        <strain evidence="2">DSM 23632</strain>
    </source>
</reference>
<name>A0ABQ4TZU7_9HYPH</name>
<reference evidence="2" key="1">
    <citation type="journal article" date="2021" name="Front. Microbiol.">
        <title>Comprehensive Comparative Genomics and Phenotyping of Methylobacterium Species.</title>
        <authorList>
            <person name="Alessa O."/>
            <person name="Ogura Y."/>
            <person name="Fujitani Y."/>
            <person name="Takami H."/>
            <person name="Hayashi T."/>
            <person name="Sahin N."/>
            <person name="Tani A."/>
        </authorList>
    </citation>
    <scope>NUCLEOTIDE SEQUENCE</scope>
    <source>
        <strain evidence="2">DSM 23632</strain>
    </source>
</reference>
<comment type="caution">
    <text evidence="2">The sequence shown here is derived from an EMBL/GenBank/DDBJ whole genome shotgun (WGS) entry which is preliminary data.</text>
</comment>
<evidence type="ECO:0000313" key="2">
    <source>
        <dbReference type="EMBL" id="GJE60721.1"/>
    </source>
</evidence>
<evidence type="ECO:0000313" key="3">
    <source>
        <dbReference type="Proteomes" id="UP001055057"/>
    </source>
</evidence>
<dbReference type="InterPro" id="IPR025870">
    <property type="entry name" value="Glyoxalase-like_dom"/>
</dbReference>
<dbReference type="Proteomes" id="UP001055057">
    <property type="component" value="Unassembled WGS sequence"/>
</dbReference>
<dbReference type="Pfam" id="PF13468">
    <property type="entry name" value="Glyoxalase_3"/>
    <property type="match status" value="1"/>
</dbReference>
<feature type="domain" description="Glyoxalase-like" evidence="1">
    <location>
        <begin position="4"/>
        <end position="181"/>
    </location>
</feature>
<evidence type="ECO:0000259" key="1">
    <source>
        <dbReference type="Pfam" id="PF13468"/>
    </source>
</evidence>
<protein>
    <recommendedName>
        <fullName evidence="1">Glyoxalase-like domain-containing protein</fullName>
    </recommendedName>
</protein>
<dbReference type="EMBL" id="BPRB01000159">
    <property type="protein sequence ID" value="GJE60721.1"/>
    <property type="molecule type" value="Genomic_DNA"/>
</dbReference>
<accession>A0ABQ4TZU7</accession>
<dbReference type="Gene3D" id="3.10.180.10">
    <property type="entry name" value="2,3-Dihydroxybiphenyl 1,2-Dioxygenase, domain 1"/>
    <property type="match status" value="1"/>
</dbReference>